<accession>A0ABN0UPY5</accession>
<dbReference type="Proteomes" id="UP001500657">
    <property type="component" value="Unassembled WGS sequence"/>
</dbReference>
<gene>
    <name evidence="2" type="ORF">GCM10009126_23530</name>
</gene>
<keyword evidence="3" id="KW-1185">Reference proteome</keyword>
<evidence type="ECO:0000313" key="2">
    <source>
        <dbReference type="EMBL" id="GAA0257615.1"/>
    </source>
</evidence>
<reference evidence="2 3" key="1">
    <citation type="journal article" date="2019" name="Int. J. Syst. Evol. Microbiol.">
        <title>The Global Catalogue of Microorganisms (GCM) 10K type strain sequencing project: providing services to taxonomists for standard genome sequencing and annotation.</title>
        <authorList>
            <consortium name="The Broad Institute Genomics Platform"/>
            <consortium name="The Broad Institute Genome Sequencing Center for Infectious Disease"/>
            <person name="Wu L."/>
            <person name="Ma J."/>
        </authorList>
    </citation>
    <scope>NUCLEOTIDE SEQUENCE [LARGE SCALE GENOMIC DNA]</scope>
    <source>
        <strain evidence="2 3">JCM 16242</strain>
    </source>
</reference>
<feature type="region of interest" description="Disordered" evidence="1">
    <location>
        <begin position="367"/>
        <end position="393"/>
    </location>
</feature>
<protein>
    <submittedName>
        <fullName evidence="2">Uncharacterized protein</fullName>
    </submittedName>
</protein>
<dbReference type="RefSeq" id="WP_343882962.1">
    <property type="nucleotide sequence ID" value="NZ_BAAAFO010000003.1"/>
</dbReference>
<sequence>MYDSRAELALALNSTEHLNLESAYAHLSPRMQQQLAEYHASMVDSAIRDSLEHNRIVESATDVLDTGSALFRAGGQYMQQGADQLAGGFRSTGQVVQQRADEVSRIASAAAPLDPGVAGGVALGAKAVGFVTHVETEGLARASHLAGQAAHATGQFVAERGQEVKRGVEQGVHAYASAVQSRVHQAEATLVRRIDNSIENHARLGEMVDAVGHAYSDAKRTVSHGIDAAERAVGEALETLSHPGPGFGQTPAASLPAAHLPVEARAIVPADLAHAVNDPRHPGNANHALYNELHRRIPDASDARLLQFTAACHAHEITAHNLHQVHFDRAGGQMLFRGAGMLATPASVDVSVPSPQPQQSILQIHQHDQQSQMAGWIPSQSAVSQQGQGLAGR</sequence>
<proteinExistence type="predicted"/>
<dbReference type="EMBL" id="BAAAFO010000003">
    <property type="protein sequence ID" value="GAA0257615.1"/>
    <property type="molecule type" value="Genomic_DNA"/>
</dbReference>
<comment type="caution">
    <text evidence="2">The sequence shown here is derived from an EMBL/GenBank/DDBJ whole genome shotgun (WGS) entry which is preliminary data.</text>
</comment>
<name>A0ABN0UPY5_9GAMM</name>
<feature type="compositionally biased region" description="Polar residues" evidence="1">
    <location>
        <begin position="369"/>
        <end position="393"/>
    </location>
</feature>
<evidence type="ECO:0000313" key="3">
    <source>
        <dbReference type="Proteomes" id="UP001500657"/>
    </source>
</evidence>
<evidence type="ECO:0000256" key="1">
    <source>
        <dbReference type="SAM" id="MobiDB-lite"/>
    </source>
</evidence>
<organism evidence="2 3">
    <name type="scientific">Rhodanobacter caeni</name>
    <dbReference type="NCBI Taxonomy" id="657654"/>
    <lineage>
        <taxon>Bacteria</taxon>
        <taxon>Pseudomonadati</taxon>
        <taxon>Pseudomonadota</taxon>
        <taxon>Gammaproteobacteria</taxon>
        <taxon>Lysobacterales</taxon>
        <taxon>Rhodanobacteraceae</taxon>
        <taxon>Rhodanobacter</taxon>
    </lineage>
</organism>